<keyword evidence="3" id="KW-1185">Reference proteome</keyword>
<organism evidence="2 3">
    <name type="scientific">Orchesella dallaii</name>
    <dbReference type="NCBI Taxonomy" id="48710"/>
    <lineage>
        <taxon>Eukaryota</taxon>
        <taxon>Metazoa</taxon>
        <taxon>Ecdysozoa</taxon>
        <taxon>Arthropoda</taxon>
        <taxon>Hexapoda</taxon>
        <taxon>Collembola</taxon>
        <taxon>Entomobryomorpha</taxon>
        <taxon>Entomobryoidea</taxon>
        <taxon>Orchesellidae</taxon>
        <taxon>Orchesellinae</taxon>
        <taxon>Orchesella</taxon>
    </lineage>
</organism>
<evidence type="ECO:0000256" key="1">
    <source>
        <dbReference type="SAM" id="Phobius"/>
    </source>
</evidence>
<name>A0ABP1R7Z4_9HEXA</name>
<accession>A0ABP1R7Z4</accession>
<protein>
    <recommendedName>
        <fullName evidence="4">Odorant receptor</fullName>
    </recommendedName>
</protein>
<sequence>MIEHFRVTSIFSSICFKWDEGKGEFEVKAPNKLLIYKIRMRTAWFYTASVLFQVALTWNQANISVKMHSILFSSAIVMNCYCHHTFYSKRTEIVAYLNGMMMFEKQRNPKQWKPNDFHGIITTVLIRLMAITGVTLPFLYHLELIRLPCMPMHLGYFLAKDICRGEFGMSYPSTWSMEEIGAKLLILGVSYFNWSFLMSGFPAHLSVGLMLKGHCLRSYILLCRKEMMGSTKVTTTNNKKSKTMIFRELQAMSISYRLIYSCYFTVVMMIAIMSVHIISLYSCLKLTKNLPVAMILFYIMSAFDCAFIILLVYGGLADVVKASISLHRDLKGKAEIQVDRWFRKFIRSCQIIKVHFGETSFIDEMTPLVFEDFVIQQTVSLLLVK</sequence>
<feature type="transmembrane region" description="Helical" evidence="1">
    <location>
        <begin position="117"/>
        <end position="140"/>
    </location>
</feature>
<evidence type="ECO:0000313" key="2">
    <source>
        <dbReference type="EMBL" id="CAL8118874.1"/>
    </source>
</evidence>
<dbReference type="EMBL" id="CAXLJM020000057">
    <property type="protein sequence ID" value="CAL8118874.1"/>
    <property type="molecule type" value="Genomic_DNA"/>
</dbReference>
<keyword evidence="1" id="KW-0472">Membrane</keyword>
<keyword evidence="1" id="KW-1133">Transmembrane helix</keyword>
<keyword evidence="1" id="KW-0812">Transmembrane</keyword>
<dbReference type="Proteomes" id="UP001642540">
    <property type="component" value="Unassembled WGS sequence"/>
</dbReference>
<proteinExistence type="predicted"/>
<feature type="transmembrane region" description="Helical" evidence="1">
    <location>
        <begin position="43"/>
        <end position="61"/>
    </location>
</feature>
<evidence type="ECO:0000313" key="3">
    <source>
        <dbReference type="Proteomes" id="UP001642540"/>
    </source>
</evidence>
<comment type="caution">
    <text evidence="2">The sequence shown here is derived from an EMBL/GenBank/DDBJ whole genome shotgun (WGS) entry which is preliminary data.</text>
</comment>
<gene>
    <name evidence="2" type="ORF">ODALV1_LOCUS18306</name>
</gene>
<evidence type="ECO:0008006" key="4">
    <source>
        <dbReference type="Google" id="ProtNLM"/>
    </source>
</evidence>
<feature type="transmembrane region" description="Helical" evidence="1">
    <location>
        <begin position="258"/>
        <end position="281"/>
    </location>
</feature>
<reference evidence="2 3" key="1">
    <citation type="submission" date="2024-08" db="EMBL/GenBank/DDBJ databases">
        <authorList>
            <person name="Cucini C."/>
            <person name="Frati F."/>
        </authorList>
    </citation>
    <scope>NUCLEOTIDE SEQUENCE [LARGE SCALE GENOMIC DNA]</scope>
</reference>
<feature type="transmembrane region" description="Helical" evidence="1">
    <location>
        <begin position="293"/>
        <end position="316"/>
    </location>
</feature>